<gene>
    <name evidence="4" type="ORF">FHS90_000767</name>
</gene>
<comment type="caution">
    <text evidence="4">The sequence shown here is derived from an EMBL/GenBank/DDBJ whole genome shotgun (WGS) entry which is preliminary data.</text>
</comment>
<reference evidence="4 5" key="1">
    <citation type="submission" date="2020-08" db="EMBL/GenBank/DDBJ databases">
        <title>Genomic Encyclopedia of Type Strains, Phase IV (KMG-IV): sequencing the most valuable type-strain genomes for metagenomic binning, comparative biology and taxonomic classification.</title>
        <authorList>
            <person name="Goeker M."/>
        </authorList>
    </citation>
    <scope>NUCLEOTIDE SEQUENCE [LARGE SCALE GENOMIC DNA]</scope>
    <source>
        <strain evidence="4 5">DSM 29854</strain>
    </source>
</reference>
<dbReference type="EMBL" id="JACJIQ010000002">
    <property type="protein sequence ID" value="MBA9076065.1"/>
    <property type="molecule type" value="Genomic_DNA"/>
</dbReference>
<feature type="chain" id="PRO_5032858820" description="Lipoprotein" evidence="3">
    <location>
        <begin position="23"/>
        <end position="171"/>
    </location>
</feature>
<keyword evidence="3" id="KW-0732">Signal</keyword>
<evidence type="ECO:0000256" key="3">
    <source>
        <dbReference type="SAM" id="SignalP"/>
    </source>
</evidence>
<proteinExistence type="predicted"/>
<keyword evidence="2" id="KW-1133">Transmembrane helix</keyword>
<feature type="region of interest" description="Disordered" evidence="1">
    <location>
        <begin position="31"/>
        <end position="67"/>
    </location>
</feature>
<sequence length="171" mass="18398">MRKLLYLLLAMCLLFGCKTAQNQNTAPPVSGLFSGKQAENASGKNSPENFPDSVSAKTGQKQTEGKKPGLLQRIFGPKSATVPRKCKNCYIVNVTADNGAAATVPVSQGDAEIRAKNGTAVAPQTQNVAPGGSINAPQELVATTENKRPFPWWLFLLPLILLLVYLARRYL</sequence>
<evidence type="ECO:0000313" key="4">
    <source>
        <dbReference type="EMBL" id="MBA9076065.1"/>
    </source>
</evidence>
<keyword evidence="2" id="KW-0472">Membrane</keyword>
<keyword evidence="5" id="KW-1185">Reference proteome</keyword>
<dbReference type="AlphaFoldDB" id="A0A839GKE6"/>
<keyword evidence="2" id="KW-0812">Transmembrane</keyword>
<feature type="compositionally biased region" description="Polar residues" evidence="1">
    <location>
        <begin position="37"/>
        <end position="48"/>
    </location>
</feature>
<protein>
    <recommendedName>
        <fullName evidence="6">Lipoprotein</fullName>
    </recommendedName>
</protein>
<feature type="signal peptide" evidence="3">
    <location>
        <begin position="1"/>
        <end position="22"/>
    </location>
</feature>
<evidence type="ECO:0008006" key="6">
    <source>
        <dbReference type="Google" id="ProtNLM"/>
    </source>
</evidence>
<dbReference type="RefSeq" id="WP_182511803.1">
    <property type="nucleotide sequence ID" value="NZ_JACJIQ010000002.1"/>
</dbReference>
<dbReference type="PROSITE" id="PS51257">
    <property type="entry name" value="PROKAR_LIPOPROTEIN"/>
    <property type="match status" value="1"/>
</dbReference>
<evidence type="ECO:0000256" key="2">
    <source>
        <dbReference type="SAM" id="Phobius"/>
    </source>
</evidence>
<name>A0A839GKE6_9BACT</name>
<evidence type="ECO:0000313" key="5">
    <source>
        <dbReference type="Proteomes" id="UP000563094"/>
    </source>
</evidence>
<organism evidence="4 5">
    <name type="scientific">Rufibacter quisquiliarum</name>
    <dbReference type="NCBI Taxonomy" id="1549639"/>
    <lineage>
        <taxon>Bacteria</taxon>
        <taxon>Pseudomonadati</taxon>
        <taxon>Bacteroidota</taxon>
        <taxon>Cytophagia</taxon>
        <taxon>Cytophagales</taxon>
        <taxon>Hymenobacteraceae</taxon>
        <taxon>Rufibacter</taxon>
    </lineage>
</organism>
<feature type="transmembrane region" description="Helical" evidence="2">
    <location>
        <begin position="150"/>
        <end position="167"/>
    </location>
</feature>
<accession>A0A839GKE6</accession>
<dbReference type="Proteomes" id="UP000563094">
    <property type="component" value="Unassembled WGS sequence"/>
</dbReference>
<evidence type="ECO:0000256" key="1">
    <source>
        <dbReference type="SAM" id="MobiDB-lite"/>
    </source>
</evidence>